<keyword evidence="7" id="KW-0325">Glycoprotein</keyword>
<dbReference type="AlphaFoldDB" id="A0AAW0TN10"/>
<organism evidence="11 12">
    <name type="scientific">Scylla paramamosain</name>
    <name type="common">Mud crab</name>
    <dbReference type="NCBI Taxonomy" id="85552"/>
    <lineage>
        <taxon>Eukaryota</taxon>
        <taxon>Metazoa</taxon>
        <taxon>Ecdysozoa</taxon>
        <taxon>Arthropoda</taxon>
        <taxon>Crustacea</taxon>
        <taxon>Multicrustacea</taxon>
        <taxon>Malacostraca</taxon>
        <taxon>Eumalacostraca</taxon>
        <taxon>Eucarida</taxon>
        <taxon>Decapoda</taxon>
        <taxon>Pleocyemata</taxon>
        <taxon>Brachyura</taxon>
        <taxon>Eubrachyura</taxon>
        <taxon>Portunoidea</taxon>
        <taxon>Portunidae</taxon>
        <taxon>Portuninae</taxon>
        <taxon>Scylla</taxon>
    </lineage>
</organism>
<dbReference type="GO" id="GO:0004222">
    <property type="term" value="F:metalloendopeptidase activity"/>
    <property type="evidence" value="ECO:0007669"/>
    <property type="project" value="InterPro"/>
</dbReference>
<reference evidence="11 12" key="1">
    <citation type="submission" date="2023-03" db="EMBL/GenBank/DDBJ databases">
        <title>High-quality genome of Scylla paramamosain provides insights in environmental adaptation.</title>
        <authorList>
            <person name="Zhang L."/>
        </authorList>
    </citation>
    <scope>NUCLEOTIDE SEQUENCE [LARGE SCALE GENOMIC DNA]</scope>
    <source>
        <strain evidence="11">LZ_2023a</strain>
        <tissue evidence="11">Muscle</tissue>
    </source>
</reference>
<dbReference type="GO" id="GO:0030198">
    <property type="term" value="P:extracellular matrix organization"/>
    <property type="evidence" value="ECO:0007669"/>
    <property type="project" value="TreeGrafter"/>
</dbReference>
<comment type="caution">
    <text evidence="8">Lacks conserved residue(s) required for the propagation of feature annotation.</text>
</comment>
<dbReference type="Gene3D" id="3.40.1620.60">
    <property type="match status" value="1"/>
</dbReference>
<keyword evidence="1" id="KW-0645">Protease</keyword>
<evidence type="ECO:0000256" key="3">
    <source>
        <dbReference type="ARBA" id="ARBA00022801"/>
    </source>
</evidence>
<dbReference type="InterPro" id="IPR024079">
    <property type="entry name" value="MetalloPept_cat_dom_sf"/>
</dbReference>
<evidence type="ECO:0000313" key="12">
    <source>
        <dbReference type="Proteomes" id="UP001487740"/>
    </source>
</evidence>
<dbReference type="InterPro" id="IPR036383">
    <property type="entry name" value="TSP1_rpt_sf"/>
</dbReference>
<dbReference type="SUPFAM" id="SSF55486">
    <property type="entry name" value="Metalloproteases ('zincins'), catalytic domain"/>
    <property type="match status" value="1"/>
</dbReference>
<evidence type="ECO:0000259" key="10">
    <source>
        <dbReference type="PROSITE" id="PS50215"/>
    </source>
</evidence>
<comment type="caution">
    <text evidence="11">The sequence shown here is derived from an EMBL/GenBank/DDBJ whole genome shotgun (WGS) entry which is preliminary data.</text>
</comment>
<dbReference type="Pfam" id="PF13688">
    <property type="entry name" value="Reprolysin_5"/>
    <property type="match status" value="1"/>
</dbReference>
<evidence type="ECO:0000256" key="7">
    <source>
        <dbReference type="ARBA" id="ARBA00023180"/>
    </source>
</evidence>
<feature type="compositionally biased region" description="Low complexity" evidence="9">
    <location>
        <begin position="600"/>
        <end position="614"/>
    </location>
</feature>
<evidence type="ECO:0000256" key="5">
    <source>
        <dbReference type="ARBA" id="ARBA00023049"/>
    </source>
</evidence>
<dbReference type="Pfam" id="PF17771">
    <property type="entry name" value="ADAMTS_CR_2"/>
    <property type="match status" value="1"/>
</dbReference>
<keyword evidence="6" id="KW-1015">Disulfide bond</keyword>
<feature type="binding site" evidence="8">
    <location>
        <position position="399"/>
    </location>
    <ligand>
        <name>Zn(2+)</name>
        <dbReference type="ChEBI" id="CHEBI:29105"/>
        <note>catalytic</note>
    </ligand>
</feature>
<evidence type="ECO:0000313" key="11">
    <source>
        <dbReference type="EMBL" id="KAK8388902.1"/>
    </source>
</evidence>
<dbReference type="PANTHER" id="PTHR13723">
    <property type="entry name" value="ADAMTS A DISINTEGRIN AND METALLOPROTEASE WITH THROMBOSPONDIN MOTIFS PROTEASE"/>
    <property type="match status" value="1"/>
</dbReference>
<dbReference type="PROSITE" id="PS50215">
    <property type="entry name" value="ADAM_MEPRO"/>
    <property type="match status" value="1"/>
</dbReference>
<feature type="active site" evidence="8">
    <location>
        <position position="400"/>
    </location>
</feature>
<evidence type="ECO:0000256" key="4">
    <source>
        <dbReference type="ARBA" id="ARBA00022833"/>
    </source>
</evidence>
<dbReference type="PANTHER" id="PTHR13723:SF200">
    <property type="entry name" value="ADAM METALLOPEPTIDASE WITH THROMBOSPONDIN TYPE 1 MOTIF B, ISOFORM B"/>
    <property type="match status" value="1"/>
</dbReference>
<protein>
    <recommendedName>
        <fullName evidence="10">Peptidase M12B domain-containing protein</fullName>
    </recommendedName>
</protein>
<gene>
    <name evidence="11" type="ORF">O3P69_020690</name>
</gene>
<feature type="domain" description="Peptidase M12B" evidence="10">
    <location>
        <begin position="244"/>
        <end position="450"/>
    </location>
</feature>
<dbReference type="Proteomes" id="UP001487740">
    <property type="component" value="Unassembled WGS sequence"/>
</dbReference>
<evidence type="ECO:0000256" key="8">
    <source>
        <dbReference type="PROSITE-ProRule" id="PRU00276"/>
    </source>
</evidence>
<evidence type="ECO:0000256" key="2">
    <source>
        <dbReference type="ARBA" id="ARBA00022723"/>
    </source>
</evidence>
<feature type="binding site" evidence="8">
    <location>
        <position position="409"/>
    </location>
    <ligand>
        <name>Zn(2+)</name>
        <dbReference type="ChEBI" id="CHEBI:29105"/>
        <note>catalytic</note>
    </ligand>
</feature>
<keyword evidence="2 8" id="KW-0479">Metal-binding</keyword>
<dbReference type="InterPro" id="IPR041645">
    <property type="entry name" value="ADAMTS_CR_2"/>
</dbReference>
<dbReference type="EMBL" id="JARAKH010000028">
    <property type="protein sequence ID" value="KAK8388902.1"/>
    <property type="molecule type" value="Genomic_DNA"/>
</dbReference>
<keyword evidence="3" id="KW-0378">Hydrolase</keyword>
<feature type="region of interest" description="Disordered" evidence="9">
    <location>
        <begin position="579"/>
        <end position="632"/>
    </location>
</feature>
<dbReference type="InterPro" id="IPR001590">
    <property type="entry name" value="Peptidase_M12B"/>
</dbReference>
<proteinExistence type="predicted"/>
<dbReference type="InterPro" id="IPR050439">
    <property type="entry name" value="ADAMTS_ADAMTS-like"/>
</dbReference>
<dbReference type="GO" id="GO:0006508">
    <property type="term" value="P:proteolysis"/>
    <property type="evidence" value="ECO:0007669"/>
    <property type="project" value="UniProtKB-KW"/>
</dbReference>
<evidence type="ECO:0000256" key="1">
    <source>
        <dbReference type="ARBA" id="ARBA00022670"/>
    </source>
</evidence>
<dbReference type="GO" id="GO:0046872">
    <property type="term" value="F:metal ion binding"/>
    <property type="evidence" value="ECO:0007669"/>
    <property type="project" value="UniProtKB-KW"/>
</dbReference>
<keyword evidence="5" id="KW-0482">Metalloprotease</keyword>
<name>A0AAW0TN10_SCYPA</name>
<dbReference type="Gene3D" id="3.40.390.10">
    <property type="entry name" value="Collagenase (Catalytic Domain)"/>
    <property type="match status" value="1"/>
</dbReference>
<sequence length="816" mass="89790">MALLSCGRDVLAVAVLTTVMTFSSPATHALFVDRDSPVRQVILGNMTSIERRHYFGNGSDPVFYLARPRLIPANVAQQVRLTISSGDFHLDSVLASAEDLLADHLLEEITVNGHTINLQHCHFRASNATHVISVNNCDGHGLNGTYGVHILHLAPKRTVGGGRAKREAMRGLDEELCATGPEHDVSALFRGEDPGNYRRPPKFRDVTELIGDLDLQNIEDTQDAHLEDHNHTVTANPVSAVLRRTVELGVFCDSDLYRNFPLKFDGNRESQVSNYVLTIINAVQGIYHQQELEGYVVDLRLVEMEILTESNSRNNPSSSGGDIGAYLNSFCAWQQNMNPGDDTNPKHWDHALMLSGLDLHSSGNPSVIGLAWVSGMCSPSHSCTMNEGLDFSSVYVVAHEMGHNFGMNHDGQGDASACSSTSYIMSPSVGPGKTTWSTCSARVLHSFLSKSSCLDDGKGRAGRVHEDTDKEDHRIKHYLREGMLKADRKAHEVKLESLLRLTPGYQFPLTEQCKAMYGRDYHPALTKEDLCKYLYCTNGVVTRPAHPALEGSFCGSHRVCIAGKCRQEEELVNLLAYNIPSPDEPSEQQSEPSSLEEDLSSSSTASPPVSSTSSTMEICSEESESEGKQKYDSKELPLNLLESSLQEYVGQKDRFLPLNAPEAMPRTKVGKCSVTCGRGVRIVEQECVDVHTEEVLDSDSCQGYIVPKPAIEECVLPDCLLPRWKIEEWGACQQCGTGVQFRQVQCTIPILESQAAEDGTGQEVNNINLVASPVLVVEDKQCEGERPPNVQECHKICTGELEAPEDSIEIAKDFDY</sequence>
<dbReference type="GO" id="GO:0031012">
    <property type="term" value="C:extracellular matrix"/>
    <property type="evidence" value="ECO:0007669"/>
    <property type="project" value="TreeGrafter"/>
</dbReference>
<keyword evidence="12" id="KW-1185">Reference proteome</keyword>
<evidence type="ECO:0000256" key="9">
    <source>
        <dbReference type="SAM" id="MobiDB-lite"/>
    </source>
</evidence>
<keyword evidence="4 8" id="KW-0862">Zinc</keyword>
<feature type="binding site" evidence="8">
    <location>
        <position position="403"/>
    </location>
    <ligand>
        <name>Zn(2+)</name>
        <dbReference type="ChEBI" id="CHEBI:29105"/>
        <note>catalytic</note>
    </ligand>
</feature>
<dbReference type="SUPFAM" id="SSF82895">
    <property type="entry name" value="TSP-1 type 1 repeat"/>
    <property type="match status" value="2"/>
</dbReference>
<accession>A0AAW0TN10</accession>
<evidence type="ECO:0000256" key="6">
    <source>
        <dbReference type="ARBA" id="ARBA00023157"/>
    </source>
</evidence>